<feature type="transmembrane region" description="Helical" evidence="13">
    <location>
        <begin position="399"/>
        <end position="421"/>
    </location>
</feature>
<dbReference type="PANTHER" id="PTHR43298:SF2">
    <property type="entry name" value="FMN_FAD EXPORTER YEEO-RELATED"/>
    <property type="match status" value="1"/>
</dbReference>
<protein>
    <recommendedName>
        <fullName evidence="4">Probable multidrug resistance protein NorM</fullName>
    </recommendedName>
    <alternativeName>
        <fullName evidence="12">Multidrug-efflux transporter</fullName>
    </alternativeName>
</protein>
<evidence type="ECO:0000256" key="9">
    <source>
        <dbReference type="ARBA" id="ARBA00022989"/>
    </source>
</evidence>
<feature type="transmembrane region" description="Helical" evidence="13">
    <location>
        <begin position="433"/>
        <end position="456"/>
    </location>
</feature>
<evidence type="ECO:0000256" key="11">
    <source>
        <dbReference type="ARBA" id="ARBA00023136"/>
    </source>
</evidence>
<keyword evidence="7" id="KW-1003">Cell membrane</keyword>
<evidence type="ECO:0000256" key="3">
    <source>
        <dbReference type="ARBA" id="ARBA00010199"/>
    </source>
</evidence>
<feature type="transmembrane region" description="Helical" evidence="13">
    <location>
        <begin position="138"/>
        <end position="158"/>
    </location>
</feature>
<evidence type="ECO:0000256" key="8">
    <source>
        <dbReference type="ARBA" id="ARBA00022692"/>
    </source>
</evidence>
<dbReference type="PIRSF" id="PIRSF006603">
    <property type="entry name" value="DinF"/>
    <property type="match status" value="1"/>
</dbReference>
<evidence type="ECO:0000256" key="10">
    <source>
        <dbReference type="ARBA" id="ARBA00023065"/>
    </source>
</evidence>
<keyword evidence="9 13" id="KW-1133">Transmembrane helix</keyword>
<dbReference type="PANTHER" id="PTHR43298">
    <property type="entry name" value="MULTIDRUG RESISTANCE PROTEIN NORM-RELATED"/>
    <property type="match status" value="1"/>
</dbReference>
<feature type="transmembrane region" description="Helical" evidence="13">
    <location>
        <begin position="325"/>
        <end position="346"/>
    </location>
</feature>
<keyword evidence="10" id="KW-0406">Ion transport</keyword>
<dbReference type="EMBL" id="DWXZ01000203">
    <property type="protein sequence ID" value="HJB38266.1"/>
    <property type="molecule type" value="Genomic_DNA"/>
</dbReference>
<evidence type="ECO:0000256" key="4">
    <source>
        <dbReference type="ARBA" id="ARBA00020268"/>
    </source>
</evidence>
<comment type="function">
    <text evidence="1">Multidrug efflux pump.</text>
</comment>
<proteinExistence type="inferred from homology"/>
<keyword evidence="6" id="KW-0050">Antiport</keyword>
<gene>
    <name evidence="14" type="ORF">H9942_09410</name>
</gene>
<dbReference type="GO" id="GO:0015297">
    <property type="term" value="F:antiporter activity"/>
    <property type="evidence" value="ECO:0007669"/>
    <property type="project" value="UniProtKB-KW"/>
</dbReference>
<dbReference type="InterPro" id="IPR002528">
    <property type="entry name" value="MATE_fam"/>
</dbReference>
<dbReference type="GO" id="GO:0005886">
    <property type="term" value="C:plasma membrane"/>
    <property type="evidence" value="ECO:0007669"/>
    <property type="project" value="UniProtKB-SubCell"/>
</dbReference>
<reference evidence="14" key="2">
    <citation type="submission" date="2021-04" db="EMBL/GenBank/DDBJ databases">
        <authorList>
            <person name="Gilroy R."/>
        </authorList>
    </citation>
    <scope>NUCLEOTIDE SEQUENCE</scope>
    <source>
        <strain evidence="14">ChiBcolR8-3208</strain>
    </source>
</reference>
<reference evidence="14" key="1">
    <citation type="journal article" date="2021" name="PeerJ">
        <title>Extensive microbial diversity within the chicken gut microbiome revealed by metagenomics and culture.</title>
        <authorList>
            <person name="Gilroy R."/>
            <person name="Ravi A."/>
            <person name="Getino M."/>
            <person name="Pursley I."/>
            <person name="Horton D.L."/>
            <person name="Alikhan N.F."/>
            <person name="Baker D."/>
            <person name="Gharbi K."/>
            <person name="Hall N."/>
            <person name="Watson M."/>
            <person name="Adriaenssens E.M."/>
            <person name="Foster-Nyarko E."/>
            <person name="Jarju S."/>
            <person name="Secka A."/>
            <person name="Antonio M."/>
            <person name="Oren A."/>
            <person name="Chaudhuri R.R."/>
            <person name="La Ragione R."/>
            <person name="Hildebrand F."/>
            <person name="Pallen M.J."/>
        </authorList>
    </citation>
    <scope>NUCLEOTIDE SEQUENCE</scope>
    <source>
        <strain evidence="14">ChiBcolR8-3208</strain>
    </source>
</reference>
<accession>A0A9D2M008</accession>
<feature type="transmembrane region" description="Helical" evidence="13">
    <location>
        <begin position="63"/>
        <end position="85"/>
    </location>
</feature>
<feature type="transmembrane region" description="Helical" evidence="13">
    <location>
        <begin position="105"/>
        <end position="126"/>
    </location>
</feature>
<evidence type="ECO:0000313" key="15">
    <source>
        <dbReference type="Proteomes" id="UP000824214"/>
    </source>
</evidence>
<feature type="transmembrane region" description="Helical" evidence="13">
    <location>
        <begin position="367"/>
        <end position="387"/>
    </location>
</feature>
<dbReference type="GO" id="GO:0006811">
    <property type="term" value="P:monoatomic ion transport"/>
    <property type="evidence" value="ECO:0007669"/>
    <property type="project" value="UniProtKB-KW"/>
</dbReference>
<evidence type="ECO:0000256" key="5">
    <source>
        <dbReference type="ARBA" id="ARBA00022448"/>
    </source>
</evidence>
<evidence type="ECO:0000256" key="12">
    <source>
        <dbReference type="ARBA" id="ARBA00031636"/>
    </source>
</evidence>
<evidence type="ECO:0000256" key="13">
    <source>
        <dbReference type="SAM" id="Phobius"/>
    </source>
</evidence>
<evidence type="ECO:0000256" key="6">
    <source>
        <dbReference type="ARBA" id="ARBA00022449"/>
    </source>
</evidence>
<feature type="transmembrane region" description="Helical" evidence="13">
    <location>
        <begin position="462"/>
        <end position="483"/>
    </location>
</feature>
<evidence type="ECO:0000256" key="7">
    <source>
        <dbReference type="ARBA" id="ARBA00022475"/>
    </source>
</evidence>
<evidence type="ECO:0000256" key="2">
    <source>
        <dbReference type="ARBA" id="ARBA00004651"/>
    </source>
</evidence>
<dbReference type="Pfam" id="PF01554">
    <property type="entry name" value="MatE"/>
    <property type="match status" value="2"/>
</dbReference>
<feature type="transmembrane region" description="Helical" evidence="13">
    <location>
        <begin position="178"/>
        <end position="202"/>
    </location>
</feature>
<comment type="similarity">
    <text evidence="3">Belongs to the multi antimicrobial extrusion (MATE) (TC 2.A.66.1) family.</text>
</comment>
<feature type="transmembrane region" description="Helical" evidence="13">
    <location>
        <begin position="214"/>
        <end position="234"/>
    </location>
</feature>
<organism evidence="14 15">
    <name type="scientific">Candidatus Acutalibacter ornithocaccae</name>
    <dbReference type="NCBI Taxonomy" id="2838416"/>
    <lineage>
        <taxon>Bacteria</taxon>
        <taxon>Bacillati</taxon>
        <taxon>Bacillota</taxon>
        <taxon>Clostridia</taxon>
        <taxon>Eubacteriales</taxon>
        <taxon>Acutalibacteraceae</taxon>
        <taxon>Acutalibacter</taxon>
    </lineage>
</organism>
<evidence type="ECO:0000256" key="1">
    <source>
        <dbReference type="ARBA" id="ARBA00003408"/>
    </source>
</evidence>
<dbReference type="InterPro" id="IPR048279">
    <property type="entry name" value="MdtK-like"/>
</dbReference>
<comment type="subcellular location">
    <subcellularLocation>
        <location evidence="2">Cell membrane</location>
        <topology evidence="2">Multi-pass membrane protein</topology>
    </subcellularLocation>
</comment>
<dbReference type="InterPro" id="IPR050222">
    <property type="entry name" value="MATE_MdtK"/>
</dbReference>
<dbReference type="AlphaFoldDB" id="A0A9D2M008"/>
<evidence type="ECO:0000313" key="14">
    <source>
        <dbReference type="EMBL" id="HJB38266.1"/>
    </source>
</evidence>
<keyword evidence="5" id="KW-0813">Transport</keyword>
<comment type="caution">
    <text evidence="14">The sequence shown here is derived from an EMBL/GenBank/DDBJ whole genome shotgun (WGS) entry which is preliminary data.</text>
</comment>
<dbReference type="CDD" id="cd13134">
    <property type="entry name" value="MATE_like_8"/>
    <property type="match status" value="1"/>
</dbReference>
<keyword evidence="8 13" id="KW-0812">Transmembrane</keyword>
<name>A0A9D2M008_9FIRM</name>
<dbReference type="NCBIfam" id="TIGR00797">
    <property type="entry name" value="matE"/>
    <property type="match status" value="1"/>
</dbReference>
<dbReference type="GO" id="GO:0042910">
    <property type="term" value="F:xenobiotic transmembrane transporter activity"/>
    <property type="evidence" value="ECO:0007669"/>
    <property type="project" value="InterPro"/>
</dbReference>
<sequence>MEGDRNRVLDIPPSPCYNGGKKLPARCVAVNPLPARLWGKLLEPKTQVEPSRQPFSNQDLKQLIIPLFVEQLLAMLVGIADTLMVSYAGEAAVSGVSLVNMLNTFFIFLFTALASGGAVVVSQYIGSKDGANSNLAAGQLYTLSFLFSLVCMAATLVWNRSLLGLLFGQVEPDVMEASAIYLRISAYSYPFLALYNAGAALYRCMSKTKVTMQISLVMNAINVAGNAIGIFVLHAGVAGVAWPSTLSRAFAAVAMTALCFSQKNQVRLLWKDLLTWNSSMVRRLLRIAVPNSIENGLFQLAKVALSSITAMFGTVQIAANGVAQSIWSLAALVGSAMGPAFITVVGQCMGASDTEAADYYMKKLTRLTLFVSIAWNALVLLLTPVMLLFYDLSPEAKNLVFWLVVIHNIFNAVAYPISGPFSNGLRAAGDVKFTMYISLFSTIVVRVALSIVLGVWLNLGVIGIALAMAGDWCIKAVILLFRYKSGAWKSFRVLG</sequence>
<dbReference type="Proteomes" id="UP000824214">
    <property type="component" value="Unassembled WGS sequence"/>
</dbReference>
<keyword evidence="11 13" id="KW-0472">Membrane</keyword>